<dbReference type="EMBL" id="VJMH01006019">
    <property type="protein sequence ID" value="KAF0691819.1"/>
    <property type="molecule type" value="Genomic_DNA"/>
</dbReference>
<evidence type="ECO:0000313" key="3">
    <source>
        <dbReference type="EMBL" id="KAF0691819.1"/>
    </source>
</evidence>
<organism evidence="4 5">
    <name type="scientific">Aphanomyces stellatus</name>
    <dbReference type="NCBI Taxonomy" id="120398"/>
    <lineage>
        <taxon>Eukaryota</taxon>
        <taxon>Sar</taxon>
        <taxon>Stramenopiles</taxon>
        <taxon>Oomycota</taxon>
        <taxon>Saprolegniomycetes</taxon>
        <taxon>Saprolegniales</taxon>
        <taxon>Verrucalvaceae</taxon>
        <taxon>Aphanomyces</taxon>
    </lineage>
</organism>
<proteinExistence type="predicted"/>
<evidence type="ECO:0000256" key="1">
    <source>
        <dbReference type="SAM" id="MobiDB-lite"/>
    </source>
</evidence>
<gene>
    <name evidence="4" type="primary">Aste57867_17008</name>
    <name evidence="3" type="ORF">As57867_016950</name>
    <name evidence="4" type="ORF">ASTE57867_17008</name>
</gene>
<dbReference type="EMBL" id="CAADRA010006040">
    <property type="protein sequence ID" value="VFT93769.1"/>
    <property type="molecule type" value="Genomic_DNA"/>
</dbReference>
<reference evidence="3" key="2">
    <citation type="submission" date="2019-06" db="EMBL/GenBank/DDBJ databases">
        <title>Genomics analysis of Aphanomyces spp. identifies a new class of oomycete effector associated with host adaptation.</title>
        <authorList>
            <person name="Gaulin E."/>
        </authorList>
    </citation>
    <scope>NUCLEOTIDE SEQUENCE</scope>
    <source>
        <strain evidence="3">CBS 578.67</strain>
    </source>
</reference>
<feature type="region of interest" description="Disordered" evidence="1">
    <location>
        <begin position="45"/>
        <end position="69"/>
    </location>
</feature>
<evidence type="ECO:0000313" key="4">
    <source>
        <dbReference type="EMBL" id="VFT93769.1"/>
    </source>
</evidence>
<evidence type="ECO:0000256" key="2">
    <source>
        <dbReference type="SAM" id="Phobius"/>
    </source>
</evidence>
<reference evidence="4 5" key="1">
    <citation type="submission" date="2019-03" db="EMBL/GenBank/DDBJ databases">
        <authorList>
            <person name="Gaulin E."/>
            <person name="Dumas B."/>
        </authorList>
    </citation>
    <scope>NUCLEOTIDE SEQUENCE [LARGE SCALE GENOMIC DNA]</scope>
    <source>
        <strain evidence="4">CBS 568.67</strain>
    </source>
</reference>
<protein>
    <submittedName>
        <fullName evidence="4">Aste57867_17008 protein</fullName>
    </submittedName>
</protein>
<feature type="region of interest" description="Disordered" evidence="1">
    <location>
        <begin position="101"/>
        <end position="151"/>
    </location>
</feature>
<name>A0A485L7I5_9STRA</name>
<dbReference type="Proteomes" id="UP000332933">
    <property type="component" value="Unassembled WGS sequence"/>
</dbReference>
<keyword evidence="2" id="KW-0472">Membrane</keyword>
<feature type="compositionally biased region" description="Basic and acidic residues" evidence="1">
    <location>
        <begin position="54"/>
        <end position="63"/>
    </location>
</feature>
<accession>A0A485L7I5</accession>
<dbReference type="AlphaFoldDB" id="A0A485L7I5"/>
<evidence type="ECO:0000313" key="5">
    <source>
        <dbReference type="Proteomes" id="UP000332933"/>
    </source>
</evidence>
<sequence length="151" mass="15796">MTRSFSLIVLTPGHEQNRLSALASQPSLSSPLPILRSPSTLYTGASMTTSLHPSDVERNEDVNSRASSPPASRVTMVVWGIVALLVLALGGATTYLVLRQDSPSSSSGVARPSTPPTTIPPYSSSSSTIIRPTSTTAGSNSSKGHLLRHLT</sequence>
<keyword evidence="2" id="KW-1133">Transmembrane helix</keyword>
<feature type="transmembrane region" description="Helical" evidence="2">
    <location>
        <begin position="76"/>
        <end position="98"/>
    </location>
</feature>
<keyword evidence="5" id="KW-1185">Reference proteome</keyword>
<keyword evidence="2" id="KW-0812">Transmembrane</keyword>
<feature type="compositionally biased region" description="Low complexity" evidence="1">
    <location>
        <begin position="120"/>
        <end position="136"/>
    </location>
</feature>